<evidence type="ECO:0000313" key="1">
    <source>
        <dbReference type="EMBL" id="KAF2880168.1"/>
    </source>
</evidence>
<evidence type="ECO:0000313" key="2">
    <source>
        <dbReference type="Proteomes" id="UP000801492"/>
    </source>
</evidence>
<name>A0A8K0FZD0_IGNLU</name>
<comment type="caution">
    <text evidence="1">The sequence shown here is derived from an EMBL/GenBank/DDBJ whole genome shotgun (WGS) entry which is preliminary data.</text>
</comment>
<reference evidence="1" key="1">
    <citation type="submission" date="2019-08" db="EMBL/GenBank/DDBJ databases">
        <title>The genome of the North American firefly Photinus pyralis.</title>
        <authorList>
            <consortium name="Photinus pyralis genome working group"/>
            <person name="Fallon T.R."/>
            <person name="Sander Lower S.E."/>
            <person name="Weng J.-K."/>
        </authorList>
    </citation>
    <scope>NUCLEOTIDE SEQUENCE</scope>
    <source>
        <strain evidence="1">TRF0915ILg1</strain>
        <tissue evidence="1">Whole body</tissue>
    </source>
</reference>
<dbReference type="EMBL" id="VTPC01091013">
    <property type="protein sequence ID" value="KAF2880168.1"/>
    <property type="molecule type" value="Genomic_DNA"/>
</dbReference>
<protein>
    <submittedName>
        <fullName evidence="1">Uncharacterized protein</fullName>
    </submittedName>
</protein>
<dbReference type="AlphaFoldDB" id="A0A8K0FZD0"/>
<proteinExistence type="predicted"/>
<organism evidence="1 2">
    <name type="scientific">Ignelater luminosus</name>
    <name type="common">Cucubano</name>
    <name type="synonym">Pyrophorus luminosus</name>
    <dbReference type="NCBI Taxonomy" id="2038154"/>
    <lineage>
        <taxon>Eukaryota</taxon>
        <taxon>Metazoa</taxon>
        <taxon>Ecdysozoa</taxon>
        <taxon>Arthropoda</taxon>
        <taxon>Hexapoda</taxon>
        <taxon>Insecta</taxon>
        <taxon>Pterygota</taxon>
        <taxon>Neoptera</taxon>
        <taxon>Endopterygota</taxon>
        <taxon>Coleoptera</taxon>
        <taxon>Polyphaga</taxon>
        <taxon>Elateriformia</taxon>
        <taxon>Elateroidea</taxon>
        <taxon>Elateridae</taxon>
        <taxon>Agrypninae</taxon>
        <taxon>Pyrophorini</taxon>
        <taxon>Ignelater</taxon>
    </lineage>
</organism>
<dbReference type="OrthoDB" id="6771654at2759"/>
<dbReference type="PANTHER" id="PTHR10773:SF19">
    <property type="match status" value="1"/>
</dbReference>
<dbReference type="Proteomes" id="UP000801492">
    <property type="component" value="Unassembled WGS sequence"/>
</dbReference>
<dbReference type="PANTHER" id="PTHR10773">
    <property type="entry name" value="DNA-DIRECTED RNA POLYMERASES I, II, AND III SUBUNIT RPABC2"/>
    <property type="match status" value="1"/>
</dbReference>
<accession>A0A8K0FZD0</accession>
<sequence length="308" mass="35905">MKILYDLYDKKCLEEQPLSLCVFRRIFNTKFNLHFHGPQTNTCQTCDHSINGYVNAADKNKYLAEKELHQRKTEAAKESRKRDIERSLREKSIKVFVFDLQKTLPTPVLSTGIAYYKRQLWTYNLCVHDEIAKTGFKYIWNETIASRGAQEVASCLIQHIQKFVPGDIKRLIFYSDSCGGQNRNIKIILLLAHLLDNSTHLQLIDFKYFIPGHSFSSCDQNFAVIEKAKKFHPDIFIPDQWVDIIATAKKTQTKFVVQNMTTKKFVSSRSLERSITNPKYEMDQVRKRVTNCSKIQDYPPRRCCVFAN</sequence>
<gene>
    <name evidence="1" type="ORF">ILUMI_26006</name>
</gene>
<keyword evidence="2" id="KW-1185">Reference proteome</keyword>